<sequence length="59" mass="6167">MPTRATLLRAIGPVDAPSKAADAEAPPTSVTATTAAERAAWVSAQIENTKSRSQPDSFR</sequence>
<dbReference type="AlphaFoldDB" id="X7ZVS0"/>
<organism evidence="2">
    <name type="scientific">Mycobacterium xenopi 4042</name>
    <dbReference type="NCBI Taxonomy" id="1299334"/>
    <lineage>
        <taxon>Bacteria</taxon>
        <taxon>Bacillati</taxon>
        <taxon>Actinomycetota</taxon>
        <taxon>Actinomycetes</taxon>
        <taxon>Mycobacteriales</taxon>
        <taxon>Mycobacteriaceae</taxon>
        <taxon>Mycobacterium</taxon>
    </lineage>
</organism>
<evidence type="ECO:0000313" key="2">
    <source>
        <dbReference type="EMBL" id="EUA23136.1"/>
    </source>
</evidence>
<evidence type="ECO:0000256" key="1">
    <source>
        <dbReference type="SAM" id="MobiDB-lite"/>
    </source>
</evidence>
<name>X7ZVS0_MYCXE</name>
<protein>
    <submittedName>
        <fullName evidence="2">Uncharacterized protein</fullName>
    </submittedName>
</protein>
<dbReference type="EMBL" id="JAOB01000069">
    <property type="protein sequence ID" value="EUA23136.1"/>
    <property type="molecule type" value="Genomic_DNA"/>
</dbReference>
<feature type="region of interest" description="Disordered" evidence="1">
    <location>
        <begin position="1"/>
        <end position="32"/>
    </location>
</feature>
<accession>X7ZVS0</accession>
<reference evidence="2" key="1">
    <citation type="submission" date="2014-01" db="EMBL/GenBank/DDBJ databases">
        <authorList>
            <person name="Brown-Elliot B."/>
            <person name="Wallace R."/>
            <person name="Lenaerts A."/>
            <person name="Ordway D."/>
            <person name="DeGroote M.A."/>
            <person name="Parker T."/>
            <person name="Sizemore C."/>
            <person name="Tallon L.J."/>
            <person name="Sadzewicz L.K."/>
            <person name="Sengamalay N."/>
            <person name="Fraser C.M."/>
            <person name="Hine E."/>
            <person name="Shefchek K.A."/>
            <person name="Das S.P."/>
            <person name="Tettelin H."/>
        </authorList>
    </citation>
    <scope>NUCLEOTIDE SEQUENCE [LARGE SCALE GENOMIC DNA]</scope>
    <source>
        <strain evidence="2">4042</strain>
    </source>
</reference>
<proteinExistence type="predicted"/>
<gene>
    <name evidence="2" type="ORF">I553_5839</name>
</gene>
<feature type="compositionally biased region" description="Low complexity" evidence="1">
    <location>
        <begin position="23"/>
        <end position="32"/>
    </location>
</feature>
<comment type="caution">
    <text evidence="2">The sequence shown here is derived from an EMBL/GenBank/DDBJ whole genome shotgun (WGS) entry which is preliminary data.</text>
</comment>